<keyword evidence="9" id="KW-1185">Reference proteome</keyword>
<comment type="catalytic activity">
    <reaction evidence="5">
        <text>chorismate = prephenate</text>
        <dbReference type="Rhea" id="RHEA:13897"/>
        <dbReference type="ChEBI" id="CHEBI:29748"/>
        <dbReference type="ChEBI" id="CHEBI:29934"/>
        <dbReference type="EC" id="5.4.99.5"/>
    </reaction>
</comment>
<dbReference type="EMBL" id="LR134356">
    <property type="protein sequence ID" value="VEG57816.1"/>
    <property type="molecule type" value="Genomic_DNA"/>
</dbReference>
<dbReference type="GO" id="GO:0004106">
    <property type="term" value="F:chorismate mutase activity"/>
    <property type="evidence" value="ECO:0007669"/>
    <property type="project" value="UniProtKB-EC"/>
</dbReference>
<dbReference type="PANTHER" id="PTHR38041:SF2">
    <property type="entry name" value="SECRETED CHORISMATE MUTASE"/>
    <property type="match status" value="1"/>
</dbReference>
<dbReference type="AlphaFoldDB" id="A0A448IZ79"/>
<feature type="signal peptide" evidence="6">
    <location>
        <begin position="1"/>
        <end position="29"/>
    </location>
</feature>
<dbReference type="InterPro" id="IPR051331">
    <property type="entry name" value="Chorismate_mutase-related"/>
</dbReference>
<protein>
    <recommendedName>
        <fullName evidence="2 5">Chorismate mutase</fullName>
        <ecNumber evidence="2 5">5.4.99.5</ecNumber>
    </recommendedName>
</protein>
<evidence type="ECO:0000259" key="7">
    <source>
        <dbReference type="PROSITE" id="PS51168"/>
    </source>
</evidence>
<evidence type="ECO:0000256" key="6">
    <source>
        <dbReference type="SAM" id="SignalP"/>
    </source>
</evidence>
<reference evidence="8 9" key="1">
    <citation type="submission" date="2018-12" db="EMBL/GenBank/DDBJ databases">
        <authorList>
            <consortium name="Pathogen Informatics"/>
        </authorList>
    </citation>
    <scope>NUCLEOTIDE SEQUENCE [LARGE SCALE GENOMIC DNA]</scope>
    <source>
        <strain evidence="8 9">NCTC10437</strain>
    </source>
</reference>
<feature type="domain" description="Chorismate mutase" evidence="7">
    <location>
        <begin position="9"/>
        <end position="109"/>
    </location>
</feature>
<dbReference type="SMART" id="SM00830">
    <property type="entry name" value="CM_2"/>
    <property type="match status" value="1"/>
</dbReference>
<dbReference type="Proteomes" id="UP000279306">
    <property type="component" value="Chromosome"/>
</dbReference>
<dbReference type="EC" id="5.4.99.5" evidence="2 5"/>
<gene>
    <name evidence="8" type="ORF">NCTC10437_04832</name>
</gene>
<proteinExistence type="predicted"/>
<dbReference type="Pfam" id="PF01817">
    <property type="entry name" value="CM_2"/>
    <property type="match status" value="1"/>
</dbReference>
<dbReference type="STRING" id="1791.GCA_001049355_03681"/>
<dbReference type="UniPathway" id="UPA00120">
    <property type="reaction ID" value="UER00203"/>
</dbReference>
<sequence length="190" mass="20422">MMDPMIRLLASAAVLSAVTTLVAPAAAHAQPTPTLADLVDASVRRLQVAEPIAANKFHTGGLIEDPAREQQVLDAVSAEATTLQLDPAYVTAAFRDQIDATVAIEYTRLAQWKFDPAVAPADAPDLASSRGIIDALNREMVTLMADEWGKLHSPACPAELEQAKATVAQQRALDPLYRQAVDFATRSYCR</sequence>
<dbReference type="KEGG" id="mauu:NCTC10437_04832"/>
<evidence type="ECO:0000256" key="3">
    <source>
        <dbReference type="ARBA" id="ARBA00022729"/>
    </source>
</evidence>
<accession>A0A448IZ79</accession>
<dbReference type="GO" id="GO:0046417">
    <property type="term" value="P:chorismate metabolic process"/>
    <property type="evidence" value="ECO:0007669"/>
    <property type="project" value="InterPro"/>
</dbReference>
<evidence type="ECO:0000313" key="9">
    <source>
        <dbReference type="Proteomes" id="UP000279306"/>
    </source>
</evidence>
<dbReference type="RefSeq" id="WP_048633555.1">
    <property type="nucleotide sequence ID" value="NZ_CVQQ01000012.1"/>
</dbReference>
<dbReference type="InterPro" id="IPR036979">
    <property type="entry name" value="CM_dom_sf"/>
</dbReference>
<evidence type="ECO:0000256" key="4">
    <source>
        <dbReference type="ARBA" id="ARBA00023235"/>
    </source>
</evidence>
<evidence type="ECO:0000313" key="8">
    <source>
        <dbReference type="EMBL" id="VEG57816.1"/>
    </source>
</evidence>
<evidence type="ECO:0000256" key="5">
    <source>
        <dbReference type="PIRNR" id="PIRNR026640"/>
    </source>
</evidence>
<organism evidence="8 9">
    <name type="scientific">Mycolicibacterium aurum</name>
    <name type="common">Mycobacterium aurum</name>
    <dbReference type="NCBI Taxonomy" id="1791"/>
    <lineage>
        <taxon>Bacteria</taxon>
        <taxon>Bacillati</taxon>
        <taxon>Actinomycetota</taxon>
        <taxon>Actinomycetes</taxon>
        <taxon>Mycobacteriales</taxon>
        <taxon>Mycobacteriaceae</taxon>
        <taxon>Mycolicibacterium</taxon>
    </lineage>
</organism>
<evidence type="ECO:0000256" key="2">
    <source>
        <dbReference type="ARBA" id="ARBA00012404"/>
    </source>
</evidence>
<dbReference type="PIRSF" id="PIRSF026640">
    <property type="entry name" value="Peripl_chor_mut"/>
    <property type="match status" value="1"/>
</dbReference>
<dbReference type="Gene3D" id="1.20.59.10">
    <property type="entry name" value="Chorismate mutase"/>
    <property type="match status" value="1"/>
</dbReference>
<name>A0A448IZ79_MYCAU</name>
<dbReference type="InterPro" id="IPR008240">
    <property type="entry name" value="Chorismate_mutase_periplasmic"/>
</dbReference>
<comment type="function">
    <text evidence="5">Catalyzes the Claisen rearrangement of chorismate to prephenate.</text>
</comment>
<dbReference type="OrthoDB" id="3825510at2"/>
<evidence type="ECO:0000256" key="1">
    <source>
        <dbReference type="ARBA" id="ARBA00004817"/>
    </source>
</evidence>
<dbReference type="InterPro" id="IPR002701">
    <property type="entry name" value="CM_II_prokaryot"/>
</dbReference>
<comment type="pathway">
    <text evidence="1 5">Metabolic intermediate biosynthesis; prephenate biosynthesis; prephenate from chorismate: step 1/1.</text>
</comment>
<dbReference type="GO" id="GO:0009697">
    <property type="term" value="P:salicylic acid biosynthetic process"/>
    <property type="evidence" value="ECO:0007669"/>
    <property type="project" value="TreeGrafter"/>
</dbReference>
<keyword evidence="4 5" id="KW-0413">Isomerase</keyword>
<keyword evidence="3 6" id="KW-0732">Signal</keyword>
<dbReference type="PANTHER" id="PTHR38041">
    <property type="entry name" value="CHORISMATE MUTASE"/>
    <property type="match status" value="1"/>
</dbReference>
<dbReference type="NCBIfam" id="TIGR01806">
    <property type="entry name" value="CM_mono2"/>
    <property type="match status" value="1"/>
</dbReference>
<dbReference type="SUPFAM" id="SSF48600">
    <property type="entry name" value="Chorismate mutase II"/>
    <property type="match status" value="1"/>
</dbReference>
<dbReference type="InterPro" id="IPR036263">
    <property type="entry name" value="Chorismate_II_sf"/>
</dbReference>
<dbReference type="NCBIfam" id="NF006741">
    <property type="entry name" value="PRK09269.1"/>
    <property type="match status" value="1"/>
</dbReference>
<feature type="chain" id="PRO_5019552366" description="Chorismate mutase" evidence="6">
    <location>
        <begin position="30"/>
        <end position="190"/>
    </location>
</feature>
<dbReference type="PROSITE" id="PS51168">
    <property type="entry name" value="CHORISMATE_MUT_2"/>
    <property type="match status" value="1"/>
</dbReference>